<dbReference type="InterPro" id="IPR011764">
    <property type="entry name" value="Biotin_carboxylation_dom"/>
</dbReference>
<dbReference type="OrthoDB" id="9763189at2"/>
<evidence type="ECO:0000256" key="12">
    <source>
        <dbReference type="ARBA" id="ARBA00023211"/>
    </source>
</evidence>
<evidence type="ECO:0000256" key="8">
    <source>
        <dbReference type="ARBA" id="ARBA00022842"/>
    </source>
</evidence>
<evidence type="ECO:0000256" key="2">
    <source>
        <dbReference type="ARBA" id="ARBA00005060"/>
    </source>
</evidence>
<dbReference type="EC" id="6.4.1.3" evidence="3"/>
<comment type="caution">
    <text evidence="19">The sequence shown here is derived from an EMBL/GenBank/DDBJ whole genome shotgun (WGS) entry which is preliminary data.</text>
</comment>
<feature type="domain" description="ATP-grasp" evidence="17">
    <location>
        <begin position="120"/>
        <end position="317"/>
    </location>
</feature>
<dbReference type="GO" id="GO:0005524">
    <property type="term" value="F:ATP binding"/>
    <property type="evidence" value="ECO:0007669"/>
    <property type="project" value="UniProtKB-UniRule"/>
</dbReference>
<keyword evidence="13" id="KW-0092">Biotin</keyword>
<comment type="pathway">
    <text evidence="2">Metabolic intermediate metabolism; propanoyl-CoA degradation; succinyl-CoA from propanoyl-CoA: step 1/3.</text>
</comment>
<dbReference type="PROSITE" id="PS50975">
    <property type="entry name" value="ATP_GRASP"/>
    <property type="match status" value="1"/>
</dbReference>
<dbReference type="Gene3D" id="3.30.700.30">
    <property type="match status" value="1"/>
</dbReference>
<organism evidence="19 20">
    <name type="scientific">Paremcibacter congregatus</name>
    <dbReference type="NCBI Taxonomy" id="2043170"/>
    <lineage>
        <taxon>Bacteria</taxon>
        <taxon>Pseudomonadati</taxon>
        <taxon>Pseudomonadota</taxon>
        <taxon>Alphaproteobacteria</taxon>
        <taxon>Emcibacterales</taxon>
        <taxon>Emcibacteraceae</taxon>
        <taxon>Paremcibacter</taxon>
    </lineage>
</organism>
<evidence type="ECO:0000256" key="15">
    <source>
        <dbReference type="PROSITE-ProRule" id="PRU00409"/>
    </source>
</evidence>
<gene>
    <name evidence="19" type="ORF">CRD36_06095</name>
</gene>
<keyword evidence="9" id="KW-0809">Transit peptide</keyword>
<dbReference type="EMBL" id="PDEM01000009">
    <property type="protein sequence ID" value="PHZ86234.1"/>
    <property type="molecule type" value="Genomic_DNA"/>
</dbReference>
<dbReference type="Pfam" id="PF02785">
    <property type="entry name" value="Biotin_carb_C"/>
    <property type="match status" value="1"/>
</dbReference>
<dbReference type="InterPro" id="IPR041265">
    <property type="entry name" value="PCC_BT"/>
</dbReference>
<evidence type="ECO:0000256" key="11">
    <source>
        <dbReference type="ARBA" id="ARBA00023098"/>
    </source>
</evidence>
<dbReference type="Gene3D" id="2.40.50.100">
    <property type="match status" value="1"/>
</dbReference>
<dbReference type="Gene3D" id="3.30.470.20">
    <property type="entry name" value="ATP-grasp fold, B domain"/>
    <property type="match status" value="1"/>
</dbReference>
<dbReference type="InterPro" id="IPR050856">
    <property type="entry name" value="Biotin_carboxylase_complex"/>
</dbReference>
<dbReference type="FunFam" id="3.30.1490.20:FF:000003">
    <property type="entry name" value="acetyl-CoA carboxylase isoform X1"/>
    <property type="match status" value="1"/>
</dbReference>
<dbReference type="GO" id="GO:0016042">
    <property type="term" value="P:lipid catabolic process"/>
    <property type="evidence" value="ECO:0007669"/>
    <property type="project" value="UniProtKB-KW"/>
</dbReference>
<dbReference type="Pfam" id="PF02786">
    <property type="entry name" value="CPSase_L_D2"/>
    <property type="match status" value="1"/>
</dbReference>
<dbReference type="PROSITE" id="PS50979">
    <property type="entry name" value="BC"/>
    <property type="match status" value="1"/>
</dbReference>
<name>A0A2G4YV62_9PROT</name>
<proteinExistence type="predicted"/>
<feature type="domain" description="Biotin carboxylation" evidence="18">
    <location>
        <begin position="1"/>
        <end position="447"/>
    </location>
</feature>
<keyword evidence="4" id="KW-0436">Ligase</keyword>
<dbReference type="SMART" id="SM00878">
    <property type="entry name" value="Biotin_carb_C"/>
    <property type="match status" value="1"/>
</dbReference>
<evidence type="ECO:0000256" key="1">
    <source>
        <dbReference type="ARBA" id="ARBA00001953"/>
    </source>
</evidence>
<protein>
    <recommendedName>
        <fullName evidence="3">propionyl-CoA carboxylase</fullName>
        <ecNumber evidence="3">6.4.1.3</ecNumber>
    </recommendedName>
</protein>
<dbReference type="Proteomes" id="UP000229730">
    <property type="component" value="Unassembled WGS sequence"/>
</dbReference>
<evidence type="ECO:0000313" key="19">
    <source>
        <dbReference type="EMBL" id="PHZ86234.1"/>
    </source>
</evidence>
<dbReference type="PANTHER" id="PTHR18866:SF33">
    <property type="entry name" value="METHYLCROTONOYL-COA CARBOXYLASE SUBUNIT ALPHA, MITOCHONDRIAL-RELATED"/>
    <property type="match status" value="1"/>
</dbReference>
<dbReference type="InterPro" id="IPR016185">
    <property type="entry name" value="PreATP-grasp_dom_sf"/>
</dbReference>
<dbReference type="InterPro" id="IPR001882">
    <property type="entry name" value="Biotin_BS"/>
</dbReference>
<evidence type="ECO:0000256" key="13">
    <source>
        <dbReference type="ARBA" id="ARBA00023267"/>
    </source>
</evidence>
<keyword evidence="10" id="KW-0442">Lipid degradation</keyword>
<keyword evidence="6 15" id="KW-0547">Nucleotide-binding</keyword>
<dbReference type="PROSITE" id="PS00188">
    <property type="entry name" value="BIOTIN"/>
    <property type="match status" value="1"/>
</dbReference>
<evidence type="ECO:0000256" key="7">
    <source>
        <dbReference type="ARBA" id="ARBA00022840"/>
    </source>
</evidence>
<dbReference type="UniPathway" id="UPA00945">
    <property type="reaction ID" value="UER00908"/>
</dbReference>
<reference evidence="19 20" key="1">
    <citation type="submission" date="2017-10" db="EMBL/GenBank/DDBJ databases">
        <title>Frigbacter circumglobatus gen. nov. sp. nov., isolated from sediment cultured in situ.</title>
        <authorList>
            <person name="Zhao Z."/>
        </authorList>
    </citation>
    <scope>NUCLEOTIDE SEQUENCE [LARGE SCALE GENOMIC DNA]</scope>
    <source>
        <strain evidence="19 20">ZYL</strain>
    </source>
</reference>
<dbReference type="CDD" id="cd06850">
    <property type="entry name" value="biotinyl_domain"/>
    <property type="match status" value="1"/>
</dbReference>
<dbReference type="Pfam" id="PF00364">
    <property type="entry name" value="Biotin_lipoyl"/>
    <property type="match status" value="1"/>
</dbReference>
<dbReference type="Pfam" id="PF00289">
    <property type="entry name" value="Biotin_carb_N"/>
    <property type="match status" value="1"/>
</dbReference>
<dbReference type="PROSITE" id="PS00867">
    <property type="entry name" value="CPSASE_2"/>
    <property type="match status" value="1"/>
</dbReference>
<comment type="cofactor">
    <cofactor evidence="1">
        <name>biotin</name>
        <dbReference type="ChEBI" id="CHEBI:57586"/>
    </cofactor>
</comment>
<dbReference type="SUPFAM" id="SSF56059">
    <property type="entry name" value="Glutathione synthetase ATP-binding domain-like"/>
    <property type="match status" value="1"/>
</dbReference>
<dbReference type="PROSITE" id="PS50968">
    <property type="entry name" value="BIOTINYL_LIPOYL"/>
    <property type="match status" value="1"/>
</dbReference>
<dbReference type="SUPFAM" id="SSF51230">
    <property type="entry name" value="Single hybrid motif"/>
    <property type="match status" value="1"/>
</dbReference>
<dbReference type="InterPro" id="IPR000089">
    <property type="entry name" value="Biotin_lipoyl"/>
</dbReference>
<dbReference type="SUPFAM" id="SSF52440">
    <property type="entry name" value="PreATP-grasp domain"/>
    <property type="match status" value="1"/>
</dbReference>
<dbReference type="PROSITE" id="PS00866">
    <property type="entry name" value="CPSASE_1"/>
    <property type="match status" value="1"/>
</dbReference>
<evidence type="ECO:0000256" key="3">
    <source>
        <dbReference type="ARBA" id="ARBA00013050"/>
    </source>
</evidence>
<keyword evidence="20" id="KW-1185">Reference proteome</keyword>
<keyword evidence="8" id="KW-0460">Magnesium</keyword>
<evidence type="ECO:0000256" key="14">
    <source>
        <dbReference type="ARBA" id="ARBA00049495"/>
    </source>
</evidence>
<evidence type="ECO:0000256" key="6">
    <source>
        <dbReference type="ARBA" id="ARBA00022741"/>
    </source>
</evidence>
<feature type="domain" description="Lipoyl-binding" evidence="16">
    <location>
        <begin position="582"/>
        <end position="661"/>
    </location>
</feature>
<dbReference type="InterPro" id="IPR011054">
    <property type="entry name" value="Rudment_hybrid_motif"/>
</dbReference>
<evidence type="ECO:0000259" key="18">
    <source>
        <dbReference type="PROSITE" id="PS50979"/>
    </source>
</evidence>
<dbReference type="InterPro" id="IPR011761">
    <property type="entry name" value="ATP-grasp"/>
</dbReference>
<evidence type="ECO:0000256" key="5">
    <source>
        <dbReference type="ARBA" id="ARBA00022723"/>
    </source>
</evidence>
<dbReference type="InterPro" id="IPR005482">
    <property type="entry name" value="Biotin_COase_C"/>
</dbReference>
<dbReference type="SUPFAM" id="SSF51246">
    <property type="entry name" value="Rudiment single hybrid motif"/>
    <property type="match status" value="1"/>
</dbReference>
<evidence type="ECO:0000256" key="4">
    <source>
        <dbReference type="ARBA" id="ARBA00022598"/>
    </source>
</evidence>
<keyword evidence="7 15" id="KW-0067">ATP-binding</keyword>
<keyword evidence="12" id="KW-0464">Manganese</keyword>
<accession>A0A2G4YV62</accession>
<keyword evidence="5" id="KW-0479">Metal-binding</keyword>
<evidence type="ECO:0000256" key="10">
    <source>
        <dbReference type="ARBA" id="ARBA00022963"/>
    </source>
</evidence>
<dbReference type="Pfam" id="PF18140">
    <property type="entry name" value="PCC_BT"/>
    <property type="match status" value="1"/>
</dbReference>
<dbReference type="RefSeq" id="WP_099471818.1">
    <property type="nucleotide sequence ID" value="NZ_CP041025.1"/>
</dbReference>
<keyword evidence="11" id="KW-0443">Lipid metabolism</keyword>
<dbReference type="GO" id="GO:0046872">
    <property type="term" value="F:metal ion binding"/>
    <property type="evidence" value="ECO:0007669"/>
    <property type="project" value="UniProtKB-KW"/>
</dbReference>
<dbReference type="InterPro" id="IPR005479">
    <property type="entry name" value="CPAse_ATP-bd"/>
</dbReference>
<evidence type="ECO:0000259" key="17">
    <source>
        <dbReference type="PROSITE" id="PS50975"/>
    </source>
</evidence>
<comment type="catalytic activity">
    <reaction evidence="14">
        <text>propanoyl-CoA + hydrogencarbonate + ATP = (S)-methylmalonyl-CoA + ADP + phosphate + H(+)</text>
        <dbReference type="Rhea" id="RHEA:23720"/>
        <dbReference type="ChEBI" id="CHEBI:15378"/>
        <dbReference type="ChEBI" id="CHEBI:17544"/>
        <dbReference type="ChEBI" id="CHEBI:30616"/>
        <dbReference type="ChEBI" id="CHEBI:43474"/>
        <dbReference type="ChEBI" id="CHEBI:57327"/>
        <dbReference type="ChEBI" id="CHEBI:57392"/>
        <dbReference type="ChEBI" id="CHEBI:456216"/>
        <dbReference type="EC" id="6.4.1.3"/>
    </reaction>
    <physiologicalReaction direction="left-to-right" evidence="14">
        <dbReference type="Rhea" id="RHEA:23721"/>
    </physiologicalReaction>
</comment>
<dbReference type="PANTHER" id="PTHR18866">
    <property type="entry name" value="CARBOXYLASE:PYRUVATE/ACETYL-COA/PROPIONYL-COA CARBOXYLASE"/>
    <property type="match status" value="1"/>
</dbReference>
<sequence>MFSKILIANRGEIACRVIKTARKMGIQTVAVYSDTDAEALHVRLADEKVHIGASPAAESYLIADKIIQAAKDTGAEAIHPGYGFLSENADFCERLKKEGIIFIGPDVKAIGVMGDKIESKKFAAKAGVNTVPGNTDIIRDSAHAVEISGGIGYPVMIKASAGGGGKGMRVAYNDEEAAEGFTSATNEAISSFGDDRVFIEKFIEEPRHIEIQVLGDSFGNVIYLGERECSIQRRHQKVIEEAPSPFLDEATRKHMGEQSVALSKEVQYKSAGTVEFIVDKNRNFYFLEMNTRLQVEHPVTELITGVDLVEQMIRVAYGEKLTLTQADIKLKGWAMESRVYAEDPLRGFLPSIGRVVKYAPPEESDHVRVDTGIYEGSEISMFYDPMIAKLITYGETRDEAIHHMRDALDRYYIRGLNHNIAFLADVLNSDRFQSGNITTNYIAEEYPDGFVGGALPESTKVVMVTAAQVIHSFEMARQASISDKMNEDAPHYGEEWRVILAGETHATQLYATDEGCTVVIAGQPHDVTTTWVPGGPRFFGAIDGVDVCVEVERRRDGYRLSYNGATQNIQVRTPREAELAALMPEKMPPDMSNFLLCPMPGQVVSIDIVAGDEVKAGQILCVVEAMKMENILRAEKDAVVKKVSAEAGDNLAVDEIIIEFE</sequence>
<dbReference type="InterPro" id="IPR005481">
    <property type="entry name" value="BC-like_N"/>
</dbReference>
<dbReference type="AlphaFoldDB" id="A0A2G4YV62"/>
<dbReference type="InterPro" id="IPR011053">
    <property type="entry name" value="Single_hybrid_motif"/>
</dbReference>
<dbReference type="NCBIfam" id="NF006367">
    <property type="entry name" value="PRK08591.1"/>
    <property type="match status" value="1"/>
</dbReference>
<evidence type="ECO:0000259" key="16">
    <source>
        <dbReference type="PROSITE" id="PS50968"/>
    </source>
</evidence>
<dbReference type="GO" id="GO:0004658">
    <property type="term" value="F:propionyl-CoA carboxylase activity"/>
    <property type="evidence" value="ECO:0007669"/>
    <property type="project" value="UniProtKB-EC"/>
</dbReference>
<dbReference type="InParanoid" id="A0A2G4YV62"/>
<dbReference type="FunFam" id="3.40.50.20:FF:000010">
    <property type="entry name" value="Propionyl-CoA carboxylase subunit alpha"/>
    <property type="match status" value="1"/>
</dbReference>
<dbReference type="FunFam" id="2.40.50.100:FF:000003">
    <property type="entry name" value="Acetyl-CoA carboxylase biotin carboxyl carrier protein"/>
    <property type="match status" value="1"/>
</dbReference>
<dbReference type="FunFam" id="3.30.470.20:FF:000028">
    <property type="entry name" value="Methylcrotonoyl-CoA carboxylase subunit alpha, mitochondrial"/>
    <property type="match status" value="1"/>
</dbReference>
<evidence type="ECO:0000256" key="9">
    <source>
        <dbReference type="ARBA" id="ARBA00022946"/>
    </source>
</evidence>
<evidence type="ECO:0000313" key="20">
    <source>
        <dbReference type="Proteomes" id="UP000229730"/>
    </source>
</evidence>